<name>A0A5P2DCK6_STRVZ</name>
<accession>A0A5P2DCK6</accession>
<dbReference type="EMBL" id="CP029190">
    <property type="protein sequence ID" value="QES52493.1"/>
    <property type="molecule type" value="Genomic_DNA"/>
</dbReference>
<proteinExistence type="predicted"/>
<evidence type="ECO:0008006" key="3">
    <source>
        <dbReference type="Google" id="ProtNLM"/>
    </source>
</evidence>
<evidence type="ECO:0000313" key="1">
    <source>
        <dbReference type="EMBL" id="QES52493.1"/>
    </source>
</evidence>
<reference evidence="1 2" key="1">
    <citation type="submission" date="2018-05" db="EMBL/GenBank/DDBJ databases">
        <title>Streptomyces venezuelae.</title>
        <authorList>
            <person name="Kim W."/>
            <person name="Lee N."/>
            <person name="Cho B.-K."/>
        </authorList>
    </citation>
    <scope>NUCLEOTIDE SEQUENCE [LARGE SCALE GENOMIC DNA]</scope>
    <source>
        <strain evidence="1 2">ATCC 21782</strain>
    </source>
</reference>
<dbReference type="Proteomes" id="UP000325211">
    <property type="component" value="Chromosome"/>
</dbReference>
<protein>
    <recommendedName>
        <fullName evidence="3">Proline-rich protein</fullName>
    </recommendedName>
</protein>
<gene>
    <name evidence="1" type="ORF">DEJ50_18300</name>
</gene>
<dbReference type="OrthoDB" id="3855340at2"/>
<dbReference type="NCBIfam" id="NF040464">
    <property type="entry name" value="SCO3374_fam"/>
    <property type="match status" value="1"/>
</dbReference>
<organism evidence="1 2">
    <name type="scientific">Streptomyces venezuelae</name>
    <dbReference type="NCBI Taxonomy" id="54571"/>
    <lineage>
        <taxon>Bacteria</taxon>
        <taxon>Bacillati</taxon>
        <taxon>Actinomycetota</taxon>
        <taxon>Actinomycetes</taxon>
        <taxon>Kitasatosporales</taxon>
        <taxon>Streptomycetaceae</taxon>
        <taxon>Streptomyces</taxon>
    </lineage>
</organism>
<evidence type="ECO:0000313" key="2">
    <source>
        <dbReference type="Proteomes" id="UP000325211"/>
    </source>
</evidence>
<dbReference type="InterPro" id="IPR047919">
    <property type="entry name" value="SCO3374-like"/>
</dbReference>
<dbReference type="AlphaFoldDB" id="A0A5P2DCK6"/>
<sequence length="191" mass="19410">MAPEGAEAVHAVRGDDHARWYERVLGWPVTGGPPALLVTGELYDVLELPADAGAEVLRRPVTTGPVALAGDRMRFLVAPGGAEELPGLLDWLEWGGVPLELTALGTGGRMAAPVPPGGLPAGPGALTAGGHGPRGAAVWLRPPEPGCEALLPSLAAPGRTAGPDLVRLVGAAATECLRARLAGLGRQPLFS</sequence>